<dbReference type="PANTHER" id="PTHR34205:SF2">
    <property type="entry name" value="DUF962 DOMAIN-CONTAINING PROTEIN"/>
    <property type="match status" value="1"/>
</dbReference>
<keyword evidence="1" id="KW-0812">Transmembrane</keyword>
<protein>
    <submittedName>
        <fullName evidence="2">DUF962 domain-containing protein</fullName>
    </submittedName>
</protein>
<dbReference type="KEGG" id="kmn:HW532_10530"/>
<feature type="transmembrane region" description="Helical" evidence="1">
    <location>
        <begin position="26"/>
        <end position="45"/>
    </location>
</feature>
<proteinExistence type="predicted"/>
<evidence type="ECO:0000313" key="2">
    <source>
        <dbReference type="EMBL" id="QPC43085.1"/>
    </source>
</evidence>
<organism evidence="2 3">
    <name type="scientific">Kaustia mangrovi</name>
    <dbReference type="NCBI Taxonomy" id="2593653"/>
    <lineage>
        <taxon>Bacteria</taxon>
        <taxon>Pseudomonadati</taxon>
        <taxon>Pseudomonadota</taxon>
        <taxon>Alphaproteobacteria</taxon>
        <taxon>Hyphomicrobiales</taxon>
        <taxon>Parvibaculaceae</taxon>
        <taxon>Kaustia</taxon>
    </lineage>
</organism>
<dbReference type="InterPro" id="IPR009305">
    <property type="entry name" value="Mpo1-like"/>
</dbReference>
<dbReference type="EMBL" id="CP058214">
    <property type="protein sequence ID" value="QPC43085.1"/>
    <property type="molecule type" value="Genomic_DNA"/>
</dbReference>
<name>A0A7S8C460_9HYPH</name>
<accession>A0A7S8C460</accession>
<evidence type="ECO:0000256" key="1">
    <source>
        <dbReference type="SAM" id="Phobius"/>
    </source>
</evidence>
<gene>
    <name evidence="2" type="ORF">HW532_10530</name>
</gene>
<dbReference type="RefSeq" id="WP_213164325.1">
    <property type="nucleotide sequence ID" value="NZ_CP058214.1"/>
</dbReference>
<feature type="transmembrane region" description="Helical" evidence="1">
    <location>
        <begin position="51"/>
        <end position="69"/>
    </location>
</feature>
<reference evidence="2 3" key="1">
    <citation type="submission" date="2020-06" db="EMBL/GenBank/DDBJ databases">
        <title>Genome sequence of 2 isolates from Red Sea Mangroves.</title>
        <authorList>
            <person name="Sefrji F."/>
            <person name="Michoud G."/>
            <person name="Merlino G."/>
            <person name="Daffonchio D."/>
        </authorList>
    </citation>
    <scope>NUCLEOTIDE SEQUENCE [LARGE SCALE GENOMIC DNA]</scope>
    <source>
        <strain evidence="2 3">R1DC25</strain>
    </source>
</reference>
<keyword evidence="1" id="KW-0472">Membrane</keyword>
<evidence type="ECO:0000313" key="3">
    <source>
        <dbReference type="Proteomes" id="UP000593594"/>
    </source>
</evidence>
<sequence length="109" mass="12412">MSEAPADYEAFWHHYLREHARPGTRALHFLGSGLAIVFLVAAIAFLSWQFLVAAIVAGYGFAWIGHFVVEKNRPATFGHPLWSLISDFRMLWFWLTGRLDDEIRKAHGG</sequence>
<keyword evidence="3" id="KW-1185">Reference proteome</keyword>
<dbReference type="Pfam" id="PF06127">
    <property type="entry name" value="Mpo1-like"/>
    <property type="match status" value="1"/>
</dbReference>
<dbReference type="AlphaFoldDB" id="A0A7S8C460"/>
<keyword evidence="1" id="KW-1133">Transmembrane helix</keyword>
<dbReference type="Proteomes" id="UP000593594">
    <property type="component" value="Chromosome"/>
</dbReference>
<dbReference type="PANTHER" id="PTHR34205">
    <property type="entry name" value="TRANSMEMBRANE PROTEIN"/>
    <property type="match status" value="1"/>
</dbReference>